<proteinExistence type="predicted"/>
<dbReference type="Pfam" id="PF04308">
    <property type="entry name" value="RNaseH_like"/>
    <property type="match status" value="1"/>
</dbReference>
<evidence type="ECO:0000313" key="1">
    <source>
        <dbReference type="EMBL" id="SDK07389.1"/>
    </source>
</evidence>
<dbReference type="PANTHER" id="PTHR39961">
    <property type="entry name" value="HYPOTHETICAL CYTOSOLIC PROTEIN"/>
    <property type="match status" value="1"/>
</dbReference>
<sequence length="160" mass="18181">MKSITYGEISFEQVCEKIKEYTIKDLESDYVISVGTDSQNIDGYTKMVSVIAIVRRTKGGIFFYDIKRVKKIKNLRQKIFKETQYSIDLASKVMEFLDENRIYAALEVHVDIGINGHTKKLIREIVGWVIGSGFKCCMKPDSYTSSGIADRISKKGSKVC</sequence>
<reference evidence="1 2" key="1">
    <citation type="submission" date="2016-10" db="EMBL/GenBank/DDBJ databases">
        <authorList>
            <person name="de Groot N.N."/>
        </authorList>
    </citation>
    <scope>NUCLEOTIDE SEQUENCE [LARGE SCALE GENOMIC DNA]</scope>
    <source>
        <strain evidence="1 2">DSM 18346</strain>
    </source>
</reference>
<dbReference type="InterPro" id="IPR007405">
    <property type="entry name" value="Phage_KVP40_Orf299"/>
</dbReference>
<dbReference type="OrthoDB" id="37369at2"/>
<dbReference type="Proteomes" id="UP000198718">
    <property type="component" value="Unassembled WGS sequence"/>
</dbReference>
<dbReference type="STRING" id="393762.SAMN05660472_00673"/>
<dbReference type="AlphaFoldDB" id="A0A1G8YX02"/>
<name>A0A1G8YX02_9FIRM</name>
<dbReference type="EMBL" id="FNFP01000001">
    <property type="protein sequence ID" value="SDK07389.1"/>
    <property type="molecule type" value="Genomic_DNA"/>
</dbReference>
<evidence type="ECO:0008006" key="3">
    <source>
        <dbReference type="Google" id="ProtNLM"/>
    </source>
</evidence>
<keyword evidence="2" id="KW-1185">Reference proteome</keyword>
<accession>A0A1G8YX02</accession>
<dbReference type="PANTHER" id="PTHR39961:SF1">
    <property type="entry name" value="DUF458 DOMAIN-CONTAINING PROTEIN"/>
    <property type="match status" value="1"/>
</dbReference>
<dbReference type="RefSeq" id="WP_090550254.1">
    <property type="nucleotide sequence ID" value="NZ_FNFP01000001.1"/>
</dbReference>
<organism evidence="1 2">
    <name type="scientific">Natronincola ferrireducens</name>
    <dbReference type="NCBI Taxonomy" id="393762"/>
    <lineage>
        <taxon>Bacteria</taxon>
        <taxon>Bacillati</taxon>
        <taxon>Bacillota</taxon>
        <taxon>Clostridia</taxon>
        <taxon>Peptostreptococcales</taxon>
        <taxon>Natronincolaceae</taxon>
        <taxon>Natronincola</taxon>
    </lineage>
</organism>
<evidence type="ECO:0000313" key="2">
    <source>
        <dbReference type="Proteomes" id="UP000198718"/>
    </source>
</evidence>
<gene>
    <name evidence="1" type="ORF">SAMN05660472_00673</name>
</gene>
<protein>
    <recommendedName>
        <fullName evidence="3">DUF458 domain-containing protein</fullName>
    </recommendedName>
</protein>